<keyword evidence="3" id="KW-1185">Reference proteome</keyword>
<dbReference type="RefSeq" id="WP_093915837.1">
    <property type="nucleotide sequence ID" value="NZ_FPAJ01000002.1"/>
</dbReference>
<dbReference type="AlphaFoldDB" id="A0A1I6RZ20"/>
<reference evidence="3" key="1">
    <citation type="submission" date="2016-10" db="EMBL/GenBank/DDBJ databases">
        <authorList>
            <person name="Varghese N."/>
            <person name="Submissions S."/>
        </authorList>
    </citation>
    <scope>NUCLEOTIDE SEQUENCE [LARGE SCALE GENOMIC DNA]</scope>
    <source>
        <strain evidence="3">DSM 23422</strain>
    </source>
</reference>
<dbReference type="Pfam" id="PF13517">
    <property type="entry name" value="FG-GAP_3"/>
    <property type="match status" value="1"/>
</dbReference>
<accession>A0A1I6RZ20</accession>
<evidence type="ECO:0000256" key="1">
    <source>
        <dbReference type="ARBA" id="ARBA00022729"/>
    </source>
</evidence>
<evidence type="ECO:0000313" key="3">
    <source>
        <dbReference type="Proteomes" id="UP000199239"/>
    </source>
</evidence>
<evidence type="ECO:0008006" key="4">
    <source>
        <dbReference type="Google" id="ProtNLM"/>
    </source>
</evidence>
<dbReference type="InterPro" id="IPR028994">
    <property type="entry name" value="Integrin_alpha_N"/>
</dbReference>
<dbReference type="STRING" id="394264.SAMN04488040_1661"/>
<dbReference type="SUPFAM" id="SSF69318">
    <property type="entry name" value="Integrin alpha N-terminal domain"/>
    <property type="match status" value="1"/>
</dbReference>
<dbReference type="Proteomes" id="UP000199239">
    <property type="component" value="Unassembled WGS sequence"/>
</dbReference>
<name>A0A1I6RZ20_9RHOB</name>
<proteinExistence type="predicted"/>
<dbReference type="OrthoDB" id="58662at2"/>
<keyword evidence="1" id="KW-0732">Signal</keyword>
<protein>
    <recommendedName>
        <fullName evidence="4">Repeat domain-containing protein</fullName>
    </recommendedName>
</protein>
<sequence length="260" mass="28322">MPAGARRQLAHLPKRIARHAQQMLCVSLMVLVPCWAAAQSITAARYADPTTRYDHGVLGDAVEWGTLEITLDDGTKRRFILPETLVFEDTAPRLADLDADGSPEIIVVESSLTAGARLTVYGPNGRLAMTDHIGRKNRWLAPVGAADFTGDGRLEIAMVVTPHLAGKLVILAFDGTELLPIATTTNLTNHRIGDRDIAGGIRICENTPQMILAQMPWRNSDDTTMVAVSLVNRTLKVAPFKEPFTAKNIAQAKDCTIHPR</sequence>
<organism evidence="2 3">
    <name type="scientific">Sulfitobacter marinus</name>
    <dbReference type="NCBI Taxonomy" id="394264"/>
    <lineage>
        <taxon>Bacteria</taxon>
        <taxon>Pseudomonadati</taxon>
        <taxon>Pseudomonadota</taxon>
        <taxon>Alphaproteobacteria</taxon>
        <taxon>Rhodobacterales</taxon>
        <taxon>Roseobacteraceae</taxon>
        <taxon>Sulfitobacter</taxon>
    </lineage>
</organism>
<dbReference type="EMBL" id="FPAJ01000002">
    <property type="protein sequence ID" value="SFS69924.1"/>
    <property type="molecule type" value="Genomic_DNA"/>
</dbReference>
<dbReference type="InterPro" id="IPR013517">
    <property type="entry name" value="FG-GAP"/>
</dbReference>
<gene>
    <name evidence="2" type="ORF">SAMN04488040_1661</name>
</gene>
<evidence type="ECO:0000313" key="2">
    <source>
        <dbReference type="EMBL" id="SFS69924.1"/>
    </source>
</evidence>